<dbReference type="EMBL" id="RYFI01000003">
    <property type="protein sequence ID" value="RXF74636.1"/>
    <property type="molecule type" value="Genomic_DNA"/>
</dbReference>
<dbReference type="AlphaFoldDB" id="A0A4Q0MNM0"/>
<dbReference type="RefSeq" id="WP_128776286.1">
    <property type="nucleotide sequence ID" value="NZ_RYFI01000003.1"/>
</dbReference>
<dbReference type="PANTHER" id="PTHR33990">
    <property type="entry name" value="PROTEIN YJDN-RELATED"/>
    <property type="match status" value="1"/>
</dbReference>
<sequence>MSKISPCLWFVDDAEEAANFYVSLLPGSRIDHIARSPSDYPGGKQGSVLLVQFTLAGQTFQALNAGSKVDYTDALSLSLECEDQAEVDRVWAKILESGGREIQCGWIHDRWGVRWQIVPRAMIEMLNSSDSAAAKRAFEAMMDMMKLDVATLKAAFAGKAAA</sequence>
<gene>
    <name evidence="2" type="ORF">EK403_04370</name>
</gene>
<dbReference type="InterPro" id="IPR029068">
    <property type="entry name" value="Glyas_Bleomycin-R_OHBP_Dase"/>
</dbReference>
<proteinExistence type="predicted"/>
<feature type="domain" description="PhnB-like" evidence="1">
    <location>
        <begin position="3"/>
        <end position="118"/>
    </location>
</feature>
<accession>A0A4Q0MNM0</accession>
<dbReference type="PANTHER" id="PTHR33990:SF2">
    <property type="entry name" value="PHNB-LIKE DOMAIN-CONTAINING PROTEIN"/>
    <property type="match status" value="1"/>
</dbReference>
<dbReference type="Pfam" id="PF06983">
    <property type="entry name" value="3-dmu-9_3-mt"/>
    <property type="match status" value="1"/>
</dbReference>
<evidence type="ECO:0000259" key="1">
    <source>
        <dbReference type="Pfam" id="PF06983"/>
    </source>
</evidence>
<dbReference type="InterPro" id="IPR009725">
    <property type="entry name" value="3_dmu_93_MTrfase"/>
</dbReference>
<evidence type="ECO:0000313" key="3">
    <source>
        <dbReference type="Proteomes" id="UP000289708"/>
    </source>
</evidence>
<protein>
    <submittedName>
        <fullName evidence="2">VOC family protein</fullName>
    </submittedName>
</protein>
<dbReference type="OrthoDB" id="9806473at2"/>
<dbReference type="PIRSF" id="PIRSF021700">
    <property type="entry name" value="3_dmu_93_MTrfase"/>
    <property type="match status" value="1"/>
</dbReference>
<dbReference type="SUPFAM" id="SSF54593">
    <property type="entry name" value="Glyoxalase/Bleomycin resistance protein/Dihydroxybiphenyl dioxygenase"/>
    <property type="match status" value="1"/>
</dbReference>
<name>A0A4Q0MNM0_9HYPH</name>
<comment type="caution">
    <text evidence="2">The sequence shown here is derived from an EMBL/GenBank/DDBJ whole genome shotgun (WGS) entry which is preliminary data.</text>
</comment>
<organism evidence="2 3">
    <name type="scientific">Hansschlegelia zhihuaiae</name>
    <dbReference type="NCBI Taxonomy" id="405005"/>
    <lineage>
        <taxon>Bacteria</taxon>
        <taxon>Pseudomonadati</taxon>
        <taxon>Pseudomonadota</taxon>
        <taxon>Alphaproteobacteria</taxon>
        <taxon>Hyphomicrobiales</taxon>
        <taxon>Methylopilaceae</taxon>
        <taxon>Hansschlegelia</taxon>
    </lineage>
</organism>
<keyword evidence="3" id="KW-1185">Reference proteome</keyword>
<dbReference type="InterPro" id="IPR028973">
    <property type="entry name" value="PhnB-like"/>
</dbReference>
<dbReference type="Proteomes" id="UP000289708">
    <property type="component" value="Unassembled WGS sequence"/>
</dbReference>
<reference evidence="2 3" key="1">
    <citation type="submission" date="2018-12" db="EMBL/GenBank/DDBJ databases">
        <title>bacterium Hansschlegelia zhihuaiae S113.</title>
        <authorList>
            <person name="He J."/>
        </authorList>
    </citation>
    <scope>NUCLEOTIDE SEQUENCE [LARGE SCALE GENOMIC DNA]</scope>
    <source>
        <strain evidence="2 3">S 113</strain>
    </source>
</reference>
<dbReference type="Gene3D" id="3.10.180.10">
    <property type="entry name" value="2,3-Dihydroxybiphenyl 1,2-Dioxygenase, domain 1"/>
    <property type="match status" value="1"/>
</dbReference>
<dbReference type="CDD" id="cd06588">
    <property type="entry name" value="PhnB_like"/>
    <property type="match status" value="1"/>
</dbReference>
<evidence type="ECO:0000313" key="2">
    <source>
        <dbReference type="EMBL" id="RXF74636.1"/>
    </source>
</evidence>